<evidence type="ECO:0000256" key="3">
    <source>
        <dbReference type="SAM" id="MobiDB-lite"/>
    </source>
</evidence>
<dbReference type="OrthoDB" id="192887at2759"/>
<keyword evidence="6" id="KW-0808">Transferase</keyword>
<feature type="compositionally biased region" description="Basic and acidic residues" evidence="3">
    <location>
        <begin position="243"/>
        <end position="255"/>
    </location>
</feature>
<keyword evidence="6" id="KW-0418">Kinase</keyword>
<dbReference type="Proteomes" id="UP000023152">
    <property type="component" value="Unassembled WGS sequence"/>
</dbReference>
<dbReference type="Gene3D" id="1.10.510.10">
    <property type="entry name" value="Transferase(Phosphotransferase) domain 1"/>
    <property type="match status" value="1"/>
</dbReference>
<evidence type="ECO:0000256" key="4">
    <source>
        <dbReference type="SAM" id="Phobius"/>
    </source>
</evidence>
<comment type="caution">
    <text evidence="6">The sequence shown here is derived from an EMBL/GenBank/DDBJ whole genome shotgun (WGS) entry which is preliminary data.</text>
</comment>
<evidence type="ECO:0000256" key="2">
    <source>
        <dbReference type="ARBA" id="ARBA00022840"/>
    </source>
</evidence>
<feature type="domain" description="Protein kinase" evidence="5">
    <location>
        <begin position="1"/>
        <end position="160"/>
    </location>
</feature>
<dbReference type="PROSITE" id="PS50011">
    <property type="entry name" value="PROTEIN_KINASE_DOM"/>
    <property type="match status" value="1"/>
</dbReference>
<keyword evidence="4" id="KW-0812">Transmembrane</keyword>
<keyword evidence="1" id="KW-0547">Nucleotide-binding</keyword>
<organism evidence="6 7">
    <name type="scientific">Reticulomyxa filosa</name>
    <dbReference type="NCBI Taxonomy" id="46433"/>
    <lineage>
        <taxon>Eukaryota</taxon>
        <taxon>Sar</taxon>
        <taxon>Rhizaria</taxon>
        <taxon>Retaria</taxon>
        <taxon>Foraminifera</taxon>
        <taxon>Monothalamids</taxon>
        <taxon>Reticulomyxidae</taxon>
        <taxon>Reticulomyxa</taxon>
    </lineage>
</organism>
<evidence type="ECO:0000259" key="5">
    <source>
        <dbReference type="PROSITE" id="PS50011"/>
    </source>
</evidence>
<keyword evidence="2" id="KW-0067">ATP-binding</keyword>
<dbReference type="InterPro" id="IPR050117">
    <property type="entry name" value="MAPK"/>
</dbReference>
<protein>
    <submittedName>
        <fullName evidence="6">Mitogen-activated protein kinase 2</fullName>
    </submittedName>
</protein>
<dbReference type="PANTHER" id="PTHR24055">
    <property type="entry name" value="MITOGEN-ACTIVATED PROTEIN KINASE"/>
    <property type="match status" value="1"/>
</dbReference>
<dbReference type="Gene3D" id="3.30.200.20">
    <property type="entry name" value="Phosphorylase Kinase, domain 1"/>
    <property type="match status" value="1"/>
</dbReference>
<proteinExistence type="predicted"/>
<evidence type="ECO:0000256" key="1">
    <source>
        <dbReference type="ARBA" id="ARBA00022741"/>
    </source>
</evidence>
<keyword evidence="4" id="KW-1133">Transmembrane helix</keyword>
<dbReference type="InterPro" id="IPR000719">
    <property type="entry name" value="Prot_kinase_dom"/>
</dbReference>
<reference evidence="6 7" key="1">
    <citation type="journal article" date="2013" name="Curr. Biol.">
        <title>The Genome of the Foraminiferan Reticulomyxa filosa.</title>
        <authorList>
            <person name="Glockner G."/>
            <person name="Hulsmann N."/>
            <person name="Schleicher M."/>
            <person name="Noegel A.A."/>
            <person name="Eichinger L."/>
            <person name="Gallinger C."/>
            <person name="Pawlowski J."/>
            <person name="Sierra R."/>
            <person name="Euteneuer U."/>
            <person name="Pillet L."/>
            <person name="Moustafa A."/>
            <person name="Platzer M."/>
            <person name="Groth M."/>
            <person name="Szafranski K."/>
            <person name="Schliwa M."/>
        </authorList>
    </citation>
    <scope>NUCLEOTIDE SEQUENCE [LARGE SCALE GENOMIC DNA]</scope>
</reference>
<dbReference type="InterPro" id="IPR011009">
    <property type="entry name" value="Kinase-like_dom_sf"/>
</dbReference>
<evidence type="ECO:0000313" key="6">
    <source>
        <dbReference type="EMBL" id="ETO27886.1"/>
    </source>
</evidence>
<dbReference type="AlphaFoldDB" id="X6NPH5"/>
<feature type="non-terminal residue" evidence="6">
    <location>
        <position position="1"/>
    </location>
</feature>
<keyword evidence="4" id="KW-0472">Membrane</keyword>
<feature type="region of interest" description="Disordered" evidence="3">
    <location>
        <begin position="230"/>
        <end position="263"/>
    </location>
</feature>
<dbReference type="GO" id="GO:0004672">
    <property type="term" value="F:protein kinase activity"/>
    <property type="evidence" value="ECO:0007669"/>
    <property type="project" value="InterPro"/>
</dbReference>
<dbReference type="GO" id="GO:0005524">
    <property type="term" value="F:ATP binding"/>
    <property type="evidence" value="ECO:0007669"/>
    <property type="project" value="UniProtKB-KW"/>
</dbReference>
<name>X6NPH5_RETFI</name>
<accession>X6NPH5</accession>
<feature type="transmembrane region" description="Helical" evidence="4">
    <location>
        <begin position="166"/>
        <end position="184"/>
    </location>
</feature>
<evidence type="ECO:0000313" key="7">
    <source>
        <dbReference type="Proteomes" id="UP000023152"/>
    </source>
</evidence>
<sequence>QKRKKKKKKTTIDKTCEVMLFSLSRDYLKAVDLWSVGCILAELFMMLPENCPDYKQRGALFPGHTCFPLSAKTREAFLDKADQLNMIFDIIGTPTREAISKISEERAQQHLLHLTYKPPIDFQKKFPGTSAEGIDLLRRLLEFDFQKRINIEDALEHPFLKRVRDLEAEVLLFRSFVLLIIYLLQIKRMPKNEVKFDFEDTPLEIDTIYELIVDEICYYNPELLRERQLHRDPDWNDNTEDDQDKHSQHKEEREPTSQSSVWF</sequence>
<keyword evidence="7" id="KW-1185">Reference proteome</keyword>
<gene>
    <name evidence="6" type="ORF">RFI_09248</name>
</gene>
<dbReference type="EMBL" id="ASPP01006981">
    <property type="protein sequence ID" value="ETO27886.1"/>
    <property type="molecule type" value="Genomic_DNA"/>
</dbReference>
<dbReference type="SUPFAM" id="SSF56112">
    <property type="entry name" value="Protein kinase-like (PK-like)"/>
    <property type="match status" value="1"/>
</dbReference>
<dbReference type="Pfam" id="PF00069">
    <property type="entry name" value="Pkinase"/>
    <property type="match status" value="1"/>
</dbReference>